<dbReference type="Pfam" id="PF01965">
    <property type="entry name" value="DJ-1_PfpI"/>
    <property type="match status" value="1"/>
</dbReference>
<dbReference type="GO" id="GO:0016740">
    <property type="term" value="F:transferase activity"/>
    <property type="evidence" value="ECO:0007669"/>
    <property type="project" value="UniProtKB-KW"/>
</dbReference>
<dbReference type="HOGENOM" id="CLU_000445_44_4_11"/>
<sequence length="191" mass="21262">MTRVLMIAGDAAETLETIYPYQRLVEEGYEVHVGAPTKKKIQLVVHDFEEGFDTHTEKLGYLWPADIAFADVRPEEYTALVIPGGRAPEYLRYDTDVRRIVDHFVTTRKLIAFQCHGPLILAASGALKGRHTTGWPTIAADLEAAGAQYIDEEVVIDDNLVSGLAWPANPAWMRQVINLLNAQHTQDHPGS</sequence>
<dbReference type="SUPFAM" id="SSF52317">
    <property type="entry name" value="Class I glutamine amidotransferase-like"/>
    <property type="match status" value="1"/>
</dbReference>
<dbReference type="Gene3D" id="3.40.50.880">
    <property type="match status" value="1"/>
</dbReference>
<comment type="similarity">
    <text evidence="1">Belongs to the peptidase C56 family.</text>
</comment>
<keyword evidence="3" id="KW-0315">Glutamine amidotransferase</keyword>
<dbReference type="EMBL" id="CP006997">
    <property type="protein sequence ID" value="AHD24040.1"/>
    <property type="molecule type" value="Genomic_DNA"/>
</dbReference>
<dbReference type="NCBIfam" id="TIGR01382">
    <property type="entry name" value="PfpI"/>
    <property type="match status" value="1"/>
</dbReference>
<reference evidence="3 4" key="1">
    <citation type="journal article" date="2014" name="Genome Announc.">
        <title>Complete Genome of Rhodococcus pyridinivorans SB3094, a Methyl-Ethyl-Ketone-Degrading Bacterium Used for Bioaugmentation.</title>
        <authorList>
            <person name="Dueholm M.S."/>
            <person name="Albertsen M."/>
            <person name="D'Imperio S."/>
            <person name="Tale V.P."/>
            <person name="Lewis D."/>
            <person name="Nielsen P.H."/>
            <person name="Nielsen J.L."/>
        </authorList>
    </citation>
    <scope>NUCLEOTIDE SEQUENCE [LARGE SCALE GENOMIC DNA]</scope>
    <source>
        <strain evidence="4">SB3094</strain>
        <plasmid evidence="4">1</plasmid>
    </source>
</reference>
<dbReference type="CDD" id="cd03169">
    <property type="entry name" value="GATase1_PfpI_1"/>
    <property type="match status" value="1"/>
</dbReference>
<dbReference type="PANTHER" id="PTHR42733:SF2">
    <property type="entry name" value="DJ-1_THIJ_PFPI FAMILY PROTEIN"/>
    <property type="match status" value="1"/>
</dbReference>
<dbReference type="PROSITE" id="PS51276">
    <property type="entry name" value="PEPTIDASE_C56_PFPI"/>
    <property type="match status" value="1"/>
</dbReference>
<proteinExistence type="inferred from homology"/>
<name>V9XPV3_9NOCA</name>
<dbReference type="InterPro" id="IPR006286">
    <property type="entry name" value="C56_PfpI-like"/>
</dbReference>
<evidence type="ECO:0000256" key="1">
    <source>
        <dbReference type="ARBA" id="ARBA00008542"/>
    </source>
</evidence>
<dbReference type="InterPro" id="IPR002818">
    <property type="entry name" value="DJ-1/PfpI"/>
</dbReference>
<feature type="domain" description="DJ-1/PfpI" evidence="2">
    <location>
        <begin position="3"/>
        <end position="178"/>
    </location>
</feature>
<evidence type="ECO:0000259" key="2">
    <source>
        <dbReference type="Pfam" id="PF01965"/>
    </source>
</evidence>
<dbReference type="PATRIC" id="fig|1435356.3.peg.5062"/>
<dbReference type="KEGG" id="rpy:Y013_25095"/>
<dbReference type="AlphaFoldDB" id="V9XPV3"/>
<gene>
    <name evidence="3" type="ORF">Y013_25095</name>
</gene>
<accession>V9XPV3</accession>
<dbReference type="RefSeq" id="WP_024100232.1">
    <property type="nucleotide sequence ID" value="NC_023144.1"/>
</dbReference>
<keyword evidence="3" id="KW-0808">Transferase</keyword>
<dbReference type="GeneID" id="29939893"/>
<geneLocation type="plasmid" evidence="4">
    <name>1</name>
</geneLocation>
<dbReference type="PANTHER" id="PTHR42733">
    <property type="entry name" value="DJ-1 PROTEIN"/>
    <property type="match status" value="1"/>
</dbReference>
<evidence type="ECO:0000313" key="4">
    <source>
        <dbReference type="Proteomes" id="UP000018781"/>
    </source>
</evidence>
<evidence type="ECO:0000313" key="3">
    <source>
        <dbReference type="EMBL" id="AHD24040.1"/>
    </source>
</evidence>
<organism evidence="3 4">
    <name type="scientific">Rhodococcus pyridinivorans SB3094</name>
    <dbReference type="NCBI Taxonomy" id="1435356"/>
    <lineage>
        <taxon>Bacteria</taxon>
        <taxon>Bacillati</taxon>
        <taxon>Actinomycetota</taxon>
        <taxon>Actinomycetes</taxon>
        <taxon>Mycobacteriales</taxon>
        <taxon>Nocardiaceae</taxon>
        <taxon>Rhodococcus</taxon>
    </lineage>
</organism>
<dbReference type="Proteomes" id="UP000018781">
    <property type="component" value="Plasmid unnamed"/>
</dbReference>
<keyword evidence="3" id="KW-0614">Plasmid</keyword>
<dbReference type="eggNOG" id="COG0693">
    <property type="taxonomic scope" value="Bacteria"/>
</dbReference>
<dbReference type="InterPro" id="IPR029062">
    <property type="entry name" value="Class_I_gatase-like"/>
</dbReference>
<protein>
    <submittedName>
        <fullName evidence="3">Glutamine amidotransferase</fullName>
    </submittedName>
</protein>